<feature type="domain" description="HTH lysR-type" evidence="5">
    <location>
        <begin position="22"/>
        <end position="79"/>
    </location>
</feature>
<keyword evidence="4" id="KW-0804">Transcription</keyword>
<dbReference type="PANTHER" id="PTHR30419">
    <property type="entry name" value="HTH-TYPE TRANSCRIPTIONAL REGULATOR YBHD"/>
    <property type="match status" value="1"/>
</dbReference>
<evidence type="ECO:0000313" key="7">
    <source>
        <dbReference type="Proteomes" id="UP001204151"/>
    </source>
</evidence>
<dbReference type="InterPro" id="IPR050950">
    <property type="entry name" value="HTH-type_LysR_regulators"/>
</dbReference>
<dbReference type="InterPro" id="IPR005119">
    <property type="entry name" value="LysR_subst-bd"/>
</dbReference>
<comment type="caution">
    <text evidence="6">The sequence shown here is derived from an EMBL/GenBank/DDBJ whole genome shotgun (WGS) entry which is preliminary data.</text>
</comment>
<dbReference type="SUPFAM" id="SSF46785">
    <property type="entry name" value="Winged helix' DNA-binding domain"/>
    <property type="match status" value="1"/>
</dbReference>
<dbReference type="InterPro" id="IPR036390">
    <property type="entry name" value="WH_DNA-bd_sf"/>
</dbReference>
<evidence type="ECO:0000256" key="1">
    <source>
        <dbReference type="ARBA" id="ARBA00009437"/>
    </source>
</evidence>
<dbReference type="SUPFAM" id="SSF53850">
    <property type="entry name" value="Periplasmic binding protein-like II"/>
    <property type="match status" value="1"/>
</dbReference>
<proteinExistence type="inferred from homology"/>
<keyword evidence="7" id="KW-1185">Reference proteome</keyword>
<keyword evidence="2" id="KW-0805">Transcription regulation</keyword>
<dbReference type="Gene3D" id="1.10.10.10">
    <property type="entry name" value="Winged helix-like DNA-binding domain superfamily/Winged helix DNA-binding domain"/>
    <property type="match status" value="1"/>
</dbReference>
<protein>
    <submittedName>
        <fullName evidence="6">LysR family transcriptional regulator</fullName>
    </submittedName>
</protein>
<dbReference type="EMBL" id="JANUGW010000014">
    <property type="protein sequence ID" value="MCS0583536.1"/>
    <property type="molecule type" value="Genomic_DNA"/>
</dbReference>
<dbReference type="InterPro" id="IPR000847">
    <property type="entry name" value="LysR_HTH_N"/>
</dbReference>
<evidence type="ECO:0000259" key="5">
    <source>
        <dbReference type="PROSITE" id="PS50931"/>
    </source>
</evidence>
<gene>
    <name evidence="6" type="ORF">NX784_18245</name>
</gene>
<dbReference type="RefSeq" id="WP_258818122.1">
    <property type="nucleotide sequence ID" value="NZ_JANUGW010000014.1"/>
</dbReference>
<evidence type="ECO:0000256" key="4">
    <source>
        <dbReference type="ARBA" id="ARBA00023163"/>
    </source>
</evidence>
<comment type="similarity">
    <text evidence="1">Belongs to the LysR transcriptional regulatory family.</text>
</comment>
<dbReference type="PANTHER" id="PTHR30419:SF8">
    <property type="entry name" value="NITROGEN ASSIMILATION TRANSCRIPTIONAL ACTIVATOR-RELATED"/>
    <property type="match status" value="1"/>
</dbReference>
<dbReference type="PROSITE" id="PS50931">
    <property type="entry name" value="HTH_LYSR"/>
    <property type="match status" value="1"/>
</dbReference>
<keyword evidence="3" id="KW-0238">DNA-binding</keyword>
<evidence type="ECO:0000256" key="2">
    <source>
        <dbReference type="ARBA" id="ARBA00023015"/>
    </source>
</evidence>
<sequence>MSIPPRPASPSAASDRFVRSHLKMRHLILLVELGRHASIVTAAKAARLTQPAASRLISDLEHVLGVQLFERLARGVVPTWSGKMLIRRAGVALAEMDAAHLEIAQLLSGLGGKVEIGSVLTPAAAILPKAITLFKSRFVDANVAVDFSTSDAMVERLLDGRLDLVLGRILDTANVPLLDFEPITDEVHHIVVRPGHPLARRTDLGLAELARQSWIVPPAGSILRDRLTALFLSEGLSPPTDTVETLAIPLIVPLLSSTDMVVALPQELVQAYLDSEQLALLPFDLGLRMDAYGIITRRGHVLSPGAEGMLRALRETIAADPALRRHRLKSTPE</sequence>
<evidence type="ECO:0000256" key="3">
    <source>
        <dbReference type="ARBA" id="ARBA00023125"/>
    </source>
</evidence>
<dbReference type="Pfam" id="PF03466">
    <property type="entry name" value="LysR_substrate"/>
    <property type="match status" value="1"/>
</dbReference>
<dbReference type="Pfam" id="PF00126">
    <property type="entry name" value="HTH_1"/>
    <property type="match status" value="1"/>
</dbReference>
<dbReference type="Proteomes" id="UP001204151">
    <property type="component" value="Unassembled WGS sequence"/>
</dbReference>
<dbReference type="InterPro" id="IPR036388">
    <property type="entry name" value="WH-like_DNA-bd_sf"/>
</dbReference>
<organism evidence="6 7">
    <name type="scientific">Massilia pinisoli</name>
    <dbReference type="NCBI Taxonomy" id="1772194"/>
    <lineage>
        <taxon>Bacteria</taxon>
        <taxon>Pseudomonadati</taxon>
        <taxon>Pseudomonadota</taxon>
        <taxon>Betaproteobacteria</taxon>
        <taxon>Burkholderiales</taxon>
        <taxon>Oxalobacteraceae</taxon>
        <taxon>Telluria group</taxon>
        <taxon>Massilia</taxon>
    </lineage>
</organism>
<evidence type="ECO:0000313" key="6">
    <source>
        <dbReference type="EMBL" id="MCS0583536.1"/>
    </source>
</evidence>
<reference evidence="6 7" key="1">
    <citation type="submission" date="2022-08" db="EMBL/GenBank/DDBJ databases">
        <title>Reclassification of Massilia species as members of the genera Telluria, Duganella, Pseudoduganella, Mokoshia gen. nov. and Zemynaea gen. nov. using orthogonal and non-orthogonal genome-based approaches.</title>
        <authorList>
            <person name="Bowman J.P."/>
        </authorList>
    </citation>
    <scope>NUCLEOTIDE SEQUENCE [LARGE SCALE GENOMIC DNA]</scope>
    <source>
        <strain evidence="6 7">JCM 31316</strain>
    </source>
</reference>
<accession>A0ABT1ZUF8</accession>
<dbReference type="PRINTS" id="PR00039">
    <property type="entry name" value="HTHLYSR"/>
</dbReference>
<dbReference type="Gene3D" id="3.40.190.10">
    <property type="entry name" value="Periplasmic binding protein-like II"/>
    <property type="match status" value="2"/>
</dbReference>
<name>A0ABT1ZUF8_9BURK</name>